<feature type="transmembrane region" description="Helical" evidence="7">
    <location>
        <begin position="240"/>
        <end position="258"/>
    </location>
</feature>
<dbReference type="RefSeq" id="WP_306074871.1">
    <property type="nucleotide sequence ID" value="NZ_JAROBZ020000001.1"/>
</dbReference>
<organism evidence="9 10">
    <name type="scientific">Neobacillus driksii</name>
    <dbReference type="NCBI Taxonomy" id="3035913"/>
    <lineage>
        <taxon>Bacteria</taxon>
        <taxon>Bacillati</taxon>
        <taxon>Bacillota</taxon>
        <taxon>Bacilli</taxon>
        <taxon>Bacillales</taxon>
        <taxon>Bacillaceae</taxon>
        <taxon>Neobacillus</taxon>
    </lineage>
</organism>
<evidence type="ECO:0000256" key="4">
    <source>
        <dbReference type="ARBA" id="ARBA00022692"/>
    </source>
</evidence>
<feature type="transmembrane region" description="Helical" evidence="7">
    <location>
        <begin position="215"/>
        <end position="234"/>
    </location>
</feature>
<dbReference type="InterPro" id="IPR010656">
    <property type="entry name" value="DctM"/>
</dbReference>
<protein>
    <submittedName>
        <fullName evidence="9">TRAP transporter large permease</fullName>
    </submittedName>
</protein>
<feature type="transmembrane region" description="Helical" evidence="7">
    <location>
        <begin position="169"/>
        <end position="192"/>
    </location>
</feature>
<accession>A0ABV4YR38</accession>
<evidence type="ECO:0000256" key="3">
    <source>
        <dbReference type="ARBA" id="ARBA00022519"/>
    </source>
</evidence>
<feature type="transmembrane region" description="Helical" evidence="7">
    <location>
        <begin position="46"/>
        <end position="68"/>
    </location>
</feature>
<dbReference type="PIRSF" id="PIRSF006066">
    <property type="entry name" value="HI0050"/>
    <property type="match status" value="1"/>
</dbReference>
<gene>
    <name evidence="9" type="ORF">P5G62_009420</name>
</gene>
<keyword evidence="3" id="KW-0997">Cell inner membrane</keyword>
<sequence length="425" mass="44827">MLIILVISLLVLLLIGVPVGFSLIGSSLIAILVQDTIPLQAIPQRLALGLDSFPMLAIPLFILAGTVMEAGGITKRLIHLSEVLVGHIRGSLAHVSVVSNVFMSGVSGSGVADAAATGSALIPTMVKRGYGKGFAAAILGASATVGPIIPPSIPMIIYGSLAGVSIGKLFIGGAIPGLMMSTSLMIVSYFIAKKRGFEKRQRARFSEIIAAFKEAFWALLMPVIIVGGIFSGLFTATESAVIAVIYSLIIGLFVYKDLKIKELPKKILETVTMSSSIGIIIAASAPFAWVLAYAQGPAKVLAMFQNIASSTIVAMLLLMLILLVLGCFLDGMAIIIITTPVIMPILGQFGIDPLHFGVILAINVMIGTITPPVGTIMYVALSIAKCSVVEFTKEIWPFLLVLIGLLVIFALVPEIVLYLPNLLMK</sequence>
<evidence type="ECO:0000313" key="10">
    <source>
        <dbReference type="Proteomes" id="UP001241748"/>
    </source>
</evidence>
<evidence type="ECO:0000256" key="5">
    <source>
        <dbReference type="ARBA" id="ARBA00022989"/>
    </source>
</evidence>
<dbReference type="Proteomes" id="UP001241748">
    <property type="component" value="Unassembled WGS sequence"/>
</dbReference>
<dbReference type="NCBIfam" id="TIGR00786">
    <property type="entry name" value="dctM"/>
    <property type="match status" value="1"/>
</dbReference>
<evidence type="ECO:0000256" key="6">
    <source>
        <dbReference type="ARBA" id="ARBA00023136"/>
    </source>
</evidence>
<feature type="transmembrane region" description="Helical" evidence="7">
    <location>
        <begin position="270"/>
        <end position="292"/>
    </location>
</feature>
<keyword evidence="4 7" id="KW-0812">Transmembrane</keyword>
<dbReference type="Pfam" id="PF06808">
    <property type="entry name" value="DctM"/>
    <property type="match status" value="1"/>
</dbReference>
<evidence type="ECO:0000313" key="9">
    <source>
        <dbReference type="EMBL" id="MFB3167330.1"/>
    </source>
</evidence>
<keyword evidence="6 7" id="KW-0472">Membrane</keyword>
<evidence type="ECO:0000256" key="7">
    <source>
        <dbReference type="SAM" id="Phobius"/>
    </source>
</evidence>
<comment type="caution">
    <text evidence="9">The sequence shown here is derived from an EMBL/GenBank/DDBJ whole genome shotgun (WGS) entry which is preliminary data.</text>
</comment>
<evidence type="ECO:0000256" key="2">
    <source>
        <dbReference type="ARBA" id="ARBA00022475"/>
    </source>
</evidence>
<feature type="transmembrane region" description="Helical" evidence="7">
    <location>
        <begin position="354"/>
        <end position="383"/>
    </location>
</feature>
<dbReference type="InterPro" id="IPR004681">
    <property type="entry name" value="TRAP_DctM"/>
</dbReference>
<reference evidence="9 10" key="1">
    <citation type="submission" date="2024-05" db="EMBL/GenBank/DDBJ databases">
        <authorList>
            <person name="Venkateswaran K."/>
        </authorList>
    </citation>
    <scope>NUCLEOTIDE SEQUENCE [LARGE SCALE GENOMIC DNA]</scope>
    <source>
        <strain evidence="9 10">179-C4-2-HS</strain>
    </source>
</reference>
<feature type="domain" description="TRAP C4-dicarboxylate transport system permease DctM subunit" evidence="8">
    <location>
        <begin position="6"/>
        <end position="415"/>
    </location>
</feature>
<feature type="transmembrane region" description="Helical" evidence="7">
    <location>
        <begin position="395"/>
        <end position="419"/>
    </location>
</feature>
<feature type="transmembrane region" description="Helical" evidence="7">
    <location>
        <begin position="134"/>
        <end position="157"/>
    </location>
</feature>
<dbReference type="PANTHER" id="PTHR33362">
    <property type="entry name" value="SIALIC ACID TRAP TRANSPORTER PERMEASE PROTEIN SIAT-RELATED"/>
    <property type="match status" value="1"/>
</dbReference>
<keyword evidence="10" id="KW-1185">Reference proteome</keyword>
<proteinExistence type="predicted"/>
<comment type="subcellular location">
    <subcellularLocation>
        <location evidence="1">Cell inner membrane</location>
        <topology evidence="1">Multi-pass membrane protein</topology>
    </subcellularLocation>
</comment>
<evidence type="ECO:0000256" key="1">
    <source>
        <dbReference type="ARBA" id="ARBA00004429"/>
    </source>
</evidence>
<evidence type="ECO:0000259" key="8">
    <source>
        <dbReference type="Pfam" id="PF06808"/>
    </source>
</evidence>
<dbReference type="EMBL" id="JAROBZ020000001">
    <property type="protein sequence ID" value="MFB3167330.1"/>
    <property type="molecule type" value="Genomic_DNA"/>
</dbReference>
<keyword evidence="5 7" id="KW-1133">Transmembrane helix</keyword>
<feature type="transmembrane region" description="Helical" evidence="7">
    <location>
        <begin position="312"/>
        <end position="342"/>
    </location>
</feature>
<keyword evidence="2" id="KW-1003">Cell membrane</keyword>
<name>A0ABV4YR38_9BACI</name>